<keyword evidence="3" id="KW-1185">Reference proteome</keyword>
<dbReference type="GO" id="GO:0005524">
    <property type="term" value="F:ATP binding"/>
    <property type="evidence" value="ECO:0007669"/>
    <property type="project" value="InterPro"/>
</dbReference>
<name>A0A4R6PHB2_NOCIG</name>
<evidence type="ECO:0000259" key="1">
    <source>
        <dbReference type="Pfam" id="PF01695"/>
    </source>
</evidence>
<feature type="domain" description="IstB-like ATP-binding" evidence="1">
    <location>
        <begin position="11"/>
        <end position="42"/>
    </location>
</feature>
<comment type="caution">
    <text evidence="2">The sequence shown here is derived from an EMBL/GenBank/DDBJ whole genome shotgun (WGS) entry which is preliminary data.</text>
</comment>
<accession>A0A4R6PHB2</accession>
<dbReference type="Pfam" id="PF01695">
    <property type="entry name" value="IstB_IS21"/>
    <property type="match status" value="1"/>
</dbReference>
<proteinExistence type="predicted"/>
<sequence length="48" mass="5278">MNSPIPTRAPIRDLASLWFRNNAANVLFLGPPGVCKTTLTVRWRAAAL</sequence>
<dbReference type="EMBL" id="SNXK01000004">
    <property type="protein sequence ID" value="TDP37684.1"/>
    <property type="molecule type" value="Genomic_DNA"/>
</dbReference>
<evidence type="ECO:0000313" key="2">
    <source>
        <dbReference type="EMBL" id="TDP37684.1"/>
    </source>
</evidence>
<reference evidence="2 3" key="1">
    <citation type="submission" date="2019-03" db="EMBL/GenBank/DDBJ databases">
        <title>Genomic Encyclopedia of Type Strains, Phase IV (KMG-IV): sequencing the most valuable type-strain genomes for metagenomic binning, comparative biology and taxonomic classification.</title>
        <authorList>
            <person name="Goeker M."/>
        </authorList>
    </citation>
    <scope>NUCLEOTIDE SEQUENCE [LARGE SCALE GENOMIC DNA]</scope>
    <source>
        <strain evidence="2 3">DSM 44496</strain>
    </source>
</reference>
<dbReference type="InterPro" id="IPR027417">
    <property type="entry name" value="P-loop_NTPase"/>
</dbReference>
<dbReference type="InterPro" id="IPR002611">
    <property type="entry name" value="IstB_ATP-bd"/>
</dbReference>
<dbReference type="AlphaFoldDB" id="A0A4R6PHB2"/>
<evidence type="ECO:0000313" key="3">
    <source>
        <dbReference type="Proteomes" id="UP000295087"/>
    </source>
</evidence>
<organism evidence="2 3">
    <name type="scientific">Nocardia ignorata</name>
    <dbReference type="NCBI Taxonomy" id="145285"/>
    <lineage>
        <taxon>Bacteria</taxon>
        <taxon>Bacillati</taxon>
        <taxon>Actinomycetota</taxon>
        <taxon>Actinomycetes</taxon>
        <taxon>Mycobacteriales</taxon>
        <taxon>Nocardiaceae</taxon>
        <taxon>Nocardia</taxon>
    </lineage>
</organism>
<dbReference type="Proteomes" id="UP000295087">
    <property type="component" value="Unassembled WGS sequence"/>
</dbReference>
<protein>
    <recommendedName>
        <fullName evidence="1">IstB-like ATP-binding domain-containing protein</fullName>
    </recommendedName>
</protein>
<gene>
    <name evidence="2" type="ORF">DFR75_10434</name>
</gene>
<dbReference type="Gene3D" id="3.40.50.300">
    <property type="entry name" value="P-loop containing nucleotide triphosphate hydrolases"/>
    <property type="match status" value="1"/>
</dbReference>